<keyword evidence="1" id="KW-1133">Transmembrane helix</keyword>
<reference evidence="2 3" key="1">
    <citation type="submission" date="2019-05" db="EMBL/GenBank/DDBJ databases">
        <title>Another draft genome of Portunus trituberculatus and its Hox gene families provides insights of decapod evolution.</title>
        <authorList>
            <person name="Jeong J.-H."/>
            <person name="Song I."/>
            <person name="Kim S."/>
            <person name="Choi T."/>
            <person name="Kim D."/>
            <person name="Ryu S."/>
            <person name="Kim W."/>
        </authorList>
    </citation>
    <scope>NUCLEOTIDE SEQUENCE [LARGE SCALE GENOMIC DNA]</scope>
    <source>
        <tissue evidence="2">Muscle</tissue>
    </source>
</reference>
<comment type="caution">
    <text evidence="2">The sequence shown here is derived from an EMBL/GenBank/DDBJ whole genome shotgun (WGS) entry which is preliminary data.</text>
</comment>
<dbReference type="EMBL" id="VSRR010000631">
    <property type="protein sequence ID" value="MPC17916.1"/>
    <property type="molecule type" value="Genomic_DNA"/>
</dbReference>
<keyword evidence="3" id="KW-1185">Reference proteome</keyword>
<keyword evidence="1" id="KW-0472">Membrane</keyword>
<keyword evidence="1" id="KW-0812">Transmembrane</keyword>
<gene>
    <name evidence="2" type="ORF">E2C01_010786</name>
</gene>
<name>A0A5B7D9U1_PORTR</name>
<feature type="transmembrane region" description="Helical" evidence="1">
    <location>
        <begin position="130"/>
        <end position="147"/>
    </location>
</feature>
<protein>
    <submittedName>
        <fullName evidence="2">Uncharacterized protein</fullName>
    </submittedName>
</protein>
<accession>A0A5B7D9U1</accession>
<dbReference type="AlphaFoldDB" id="A0A5B7D9U1"/>
<organism evidence="2 3">
    <name type="scientific">Portunus trituberculatus</name>
    <name type="common">Swimming crab</name>
    <name type="synonym">Neptunus trituberculatus</name>
    <dbReference type="NCBI Taxonomy" id="210409"/>
    <lineage>
        <taxon>Eukaryota</taxon>
        <taxon>Metazoa</taxon>
        <taxon>Ecdysozoa</taxon>
        <taxon>Arthropoda</taxon>
        <taxon>Crustacea</taxon>
        <taxon>Multicrustacea</taxon>
        <taxon>Malacostraca</taxon>
        <taxon>Eumalacostraca</taxon>
        <taxon>Eucarida</taxon>
        <taxon>Decapoda</taxon>
        <taxon>Pleocyemata</taxon>
        <taxon>Brachyura</taxon>
        <taxon>Eubrachyura</taxon>
        <taxon>Portunoidea</taxon>
        <taxon>Portunidae</taxon>
        <taxon>Portuninae</taxon>
        <taxon>Portunus</taxon>
    </lineage>
</organism>
<sequence>MEGRLLIGLEHDDEDDDDAQHLMPWVSRDVMHHSEAWTVLPSIVVSVAQETMAGIPLLVLDVAVGAPELALLVSSDVPVMAVQTPHLCDPMTDQEHKIIRFLRLSKENCMLLADVNNGARLSSGDLKASLTLPITAAITIITLLLLLRSDEMLGNSRRCCSARRFLSGPTSPSSTSSI</sequence>
<evidence type="ECO:0000256" key="1">
    <source>
        <dbReference type="SAM" id="Phobius"/>
    </source>
</evidence>
<proteinExistence type="predicted"/>
<dbReference type="Proteomes" id="UP000324222">
    <property type="component" value="Unassembled WGS sequence"/>
</dbReference>
<evidence type="ECO:0000313" key="2">
    <source>
        <dbReference type="EMBL" id="MPC17916.1"/>
    </source>
</evidence>
<evidence type="ECO:0000313" key="3">
    <source>
        <dbReference type="Proteomes" id="UP000324222"/>
    </source>
</evidence>